<dbReference type="Proteomes" id="UP000247078">
    <property type="component" value="Unassembled WGS sequence"/>
</dbReference>
<dbReference type="Gene3D" id="3.40.1580.10">
    <property type="entry name" value="SMI1/KNR4-like"/>
    <property type="match status" value="1"/>
</dbReference>
<accession>A0A855Y0X2</accession>
<reference evidence="2 3" key="1">
    <citation type="submission" date="2018-05" db="EMBL/GenBank/DDBJ databases">
        <title>Freshwater and sediment microbial communities from various areas in North America, analyzing microbe dynamics in response to fracking.</title>
        <authorList>
            <person name="Lamendella R."/>
        </authorList>
    </citation>
    <scope>NUCLEOTIDE SEQUENCE [LARGE SCALE GENOMIC DNA]</scope>
    <source>
        <strain evidence="2 3">DB-3</strain>
    </source>
</reference>
<protein>
    <submittedName>
        <fullName evidence="2">SUKH superfamily protein</fullName>
    </submittedName>
</protein>
<dbReference type="AlphaFoldDB" id="A0A855Y0X2"/>
<dbReference type="SMART" id="SM00860">
    <property type="entry name" value="SMI1_KNR4"/>
    <property type="match status" value="1"/>
</dbReference>
<proteinExistence type="predicted"/>
<dbReference type="Pfam" id="PF09346">
    <property type="entry name" value="SMI1_KNR4"/>
    <property type="match status" value="1"/>
</dbReference>
<dbReference type="RefSeq" id="WP_109998807.1">
    <property type="nucleotide sequence ID" value="NZ_QGTZ01000003.1"/>
</dbReference>
<organism evidence="2 3">
    <name type="scientific">Paenibacillus pabuli</name>
    <dbReference type="NCBI Taxonomy" id="1472"/>
    <lineage>
        <taxon>Bacteria</taxon>
        <taxon>Bacillati</taxon>
        <taxon>Bacillota</taxon>
        <taxon>Bacilli</taxon>
        <taxon>Bacillales</taxon>
        <taxon>Paenibacillaceae</taxon>
        <taxon>Paenibacillus</taxon>
    </lineage>
</organism>
<dbReference type="SUPFAM" id="SSF160631">
    <property type="entry name" value="SMI1/KNR4-like"/>
    <property type="match status" value="1"/>
</dbReference>
<comment type="caution">
    <text evidence="2">The sequence shown here is derived from an EMBL/GenBank/DDBJ whole genome shotgun (WGS) entry which is preliminary data.</text>
</comment>
<sequence>MAIIYNTNEKINLKNIEEFEAKHHIVFPVQYRDFLLEYNGGNVRPNVFKISDDEGETALNTLYGLDIDESYDELSSVFDSLYGEIPDEFISIGDDSGGNQICLGTSGEYVGKIYIFLHDIEPTEKRSNMFLISDSFDSFIDSLYEV</sequence>
<name>A0A855Y0X2_9BACL</name>
<evidence type="ECO:0000313" key="3">
    <source>
        <dbReference type="Proteomes" id="UP000247078"/>
    </source>
</evidence>
<evidence type="ECO:0000313" key="2">
    <source>
        <dbReference type="EMBL" id="PWW43219.1"/>
    </source>
</evidence>
<dbReference type="EMBL" id="QGTZ01000003">
    <property type="protein sequence ID" value="PWW43219.1"/>
    <property type="molecule type" value="Genomic_DNA"/>
</dbReference>
<dbReference type="InterPro" id="IPR037883">
    <property type="entry name" value="Knr4/Smi1-like_sf"/>
</dbReference>
<feature type="domain" description="Knr4/Smi1-like" evidence="1">
    <location>
        <begin position="10"/>
        <end position="142"/>
    </location>
</feature>
<dbReference type="InterPro" id="IPR018958">
    <property type="entry name" value="Knr4/Smi1-like_dom"/>
</dbReference>
<gene>
    <name evidence="2" type="ORF">DET56_103267</name>
</gene>
<evidence type="ECO:0000259" key="1">
    <source>
        <dbReference type="SMART" id="SM00860"/>
    </source>
</evidence>